<dbReference type="EMBL" id="MWBQ01000104">
    <property type="protein sequence ID" value="OQA56897.1"/>
    <property type="molecule type" value="Genomic_DNA"/>
</dbReference>
<protein>
    <submittedName>
        <fullName evidence="1">Uncharacterized protein</fullName>
    </submittedName>
</protein>
<evidence type="ECO:0000313" key="1">
    <source>
        <dbReference type="EMBL" id="OQA56897.1"/>
    </source>
</evidence>
<organism evidence="1">
    <name type="scientific">Candidatus Atribacter allofermentans</name>
    <dbReference type="NCBI Taxonomy" id="1852833"/>
    <lineage>
        <taxon>Bacteria</taxon>
        <taxon>Pseudomonadati</taxon>
        <taxon>Atribacterota</taxon>
        <taxon>Atribacteria</taxon>
        <taxon>Atribacterales</taxon>
        <taxon>Atribacteraceae</taxon>
        <taxon>Atribacter</taxon>
    </lineage>
</organism>
<name>A0A1V5SQW1_9BACT</name>
<accession>A0A1V5SQW1</accession>
<dbReference type="Proteomes" id="UP000485569">
    <property type="component" value="Unassembled WGS sequence"/>
</dbReference>
<proteinExistence type="predicted"/>
<dbReference type="AlphaFoldDB" id="A0A1V5SQW1"/>
<sequence>MVKNHLPEVSFSRAAMILIFESVSSNQYKQLNNSTIILIGGFNVCLPASWRQ</sequence>
<reference evidence="1" key="1">
    <citation type="submission" date="2017-02" db="EMBL/GenBank/DDBJ databases">
        <title>Delving into the versatile metabolic prowess of the omnipresent phylum Bacteroidetes.</title>
        <authorList>
            <person name="Nobu M.K."/>
            <person name="Mei R."/>
            <person name="Narihiro T."/>
            <person name="Kuroda K."/>
            <person name="Liu W.-T."/>
        </authorList>
    </citation>
    <scope>NUCLEOTIDE SEQUENCE</scope>
    <source>
        <strain evidence="1">ADurb.Bin276</strain>
    </source>
</reference>
<comment type="caution">
    <text evidence="1">The sequence shown here is derived from an EMBL/GenBank/DDBJ whole genome shotgun (WGS) entry which is preliminary data.</text>
</comment>
<gene>
    <name evidence="1" type="ORF">BWY41_01420</name>
</gene>